<dbReference type="KEGG" id="maq:Maqu_4291"/>
<feature type="region of interest" description="Disordered" evidence="2">
    <location>
        <begin position="467"/>
        <end position="491"/>
    </location>
</feature>
<feature type="compositionally biased region" description="Basic and acidic residues" evidence="2">
    <location>
        <begin position="467"/>
        <end position="480"/>
    </location>
</feature>
<evidence type="ECO:0000313" key="3">
    <source>
        <dbReference type="EMBL" id="ABM21142.1"/>
    </source>
</evidence>
<dbReference type="RefSeq" id="WP_011783211.1">
    <property type="nucleotide sequence ID" value="NC_008738.1"/>
</dbReference>
<dbReference type="eggNOG" id="ENOG5033CWG">
    <property type="taxonomic scope" value="Bacteria"/>
</dbReference>
<dbReference type="AlphaFoldDB" id="A1U823"/>
<evidence type="ECO:0000256" key="1">
    <source>
        <dbReference type="SAM" id="Coils"/>
    </source>
</evidence>
<accession>A1U823</accession>
<reference evidence="4" key="1">
    <citation type="journal article" date="2011" name="Appl. Environ. Microbiol.">
        <title>Genomic potential of Marinobacter aquaeolei, a biogeochemical 'opportunitroph'.</title>
        <authorList>
            <person name="Singer E."/>
            <person name="Webb E.A."/>
            <person name="Nelson W.C."/>
            <person name="Heidelberg J.F."/>
            <person name="Ivanova N."/>
            <person name="Pati A."/>
            <person name="Edwards K.J."/>
        </authorList>
    </citation>
    <scope>NUCLEOTIDE SEQUENCE [LARGE SCALE GENOMIC DNA]</scope>
    <source>
        <strain evidence="4">ATCC 700491 / DSM 11845 / VT8</strain>
    </source>
</reference>
<organism evidence="3 4">
    <name type="scientific">Marinobacter nauticus (strain ATCC 700491 / DSM 11845 / VT8)</name>
    <name type="common">Marinobacter aquaeolei</name>
    <dbReference type="NCBI Taxonomy" id="351348"/>
    <lineage>
        <taxon>Bacteria</taxon>
        <taxon>Pseudomonadati</taxon>
        <taxon>Pseudomonadota</taxon>
        <taxon>Gammaproteobacteria</taxon>
        <taxon>Pseudomonadales</taxon>
        <taxon>Marinobacteraceae</taxon>
        <taxon>Marinobacter</taxon>
    </lineage>
</organism>
<dbReference type="EMBL" id="CP000515">
    <property type="protein sequence ID" value="ABM21142.1"/>
    <property type="molecule type" value="Genomic_DNA"/>
</dbReference>
<dbReference type="HOGENOM" id="CLU_555277_0_0_6"/>
<sequence>MSETVNEQKRQEWLATIKADPELFLAMAEQTPAGRKILEEIRQHSGNDQQRAKEQAQLVNDTDAYISQREAYEALAALDNSNFKESTQGTGLPLSEMVTLIEYARQQATLNNPDLYVLQDSREHPDNQMLFWAKNAQGYTTNIDKAHRFTQREAEAQQKTRETDIPHRVGDLAPATDKMLDQASRSLAKLEREIREAKDPLVIPRPRGVNLAIDGSLNNFGEHAGATYDLKTLFQRDQAHSDDQVVLAALRESPDTLETVLINPDQHQVDSLARNPDILFRTTTLAEFAASLWCHPNAHRAMPYNSWEQLTEFVRPHLKDIHDTQARVPAQMAKDLPTDLPPALAAERLHILDSLPSPENLKVKLALADIEMASLYGEPSTEHLFTDTQMLQSWHDELRNTSLDTLYSKAADLEFMHQELTDEIRQQIREGHSVSNDERYTLAMLKQQQSEIERKIDSVNSASYRASLKDSEALHVSDPHDTDEDEGPRLN</sequence>
<feature type="compositionally biased region" description="Acidic residues" evidence="2">
    <location>
        <begin position="481"/>
        <end position="491"/>
    </location>
</feature>
<keyword evidence="1" id="KW-0175">Coiled coil</keyword>
<geneLocation type="plasmid" evidence="3 4">
    <name>pMAQU01</name>
</geneLocation>
<evidence type="ECO:0000313" key="4">
    <source>
        <dbReference type="Proteomes" id="UP000000998"/>
    </source>
</evidence>
<dbReference type="Proteomes" id="UP000000998">
    <property type="component" value="Plasmid pMAQU01"/>
</dbReference>
<keyword evidence="3" id="KW-0614">Plasmid</keyword>
<gene>
    <name evidence="3" type="ordered locus">Maqu_4291</name>
</gene>
<name>A1U823_MARN8</name>
<evidence type="ECO:0000256" key="2">
    <source>
        <dbReference type="SAM" id="MobiDB-lite"/>
    </source>
</evidence>
<feature type="coiled-coil region" evidence="1">
    <location>
        <begin position="410"/>
        <end position="462"/>
    </location>
</feature>
<dbReference type="OrthoDB" id="9020461at2"/>
<proteinExistence type="predicted"/>
<protein>
    <submittedName>
        <fullName evidence="3">Uncharacterized protein</fullName>
    </submittedName>
</protein>